<proteinExistence type="inferred from homology"/>
<evidence type="ECO:0000256" key="3">
    <source>
        <dbReference type="ARBA" id="ARBA00022741"/>
    </source>
</evidence>
<evidence type="ECO:0000256" key="2">
    <source>
        <dbReference type="ARBA" id="ARBA00022448"/>
    </source>
</evidence>
<name>A0A6A7YBF5_9HYPH</name>
<dbReference type="SUPFAM" id="SSF50331">
    <property type="entry name" value="MOP-like"/>
    <property type="match status" value="1"/>
</dbReference>
<dbReference type="Gene3D" id="3.40.50.300">
    <property type="entry name" value="P-loop containing nucleotide triphosphate hydrolases"/>
    <property type="match status" value="1"/>
</dbReference>
<comment type="similarity">
    <text evidence="1">Belongs to the ABC transporter superfamily.</text>
</comment>
<dbReference type="AlphaFoldDB" id="A0A6A7YBF5"/>
<dbReference type="InterPro" id="IPR050093">
    <property type="entry name" value="ABC_SmlMolc_Importer"/>
</dbReference>
<evidence type="ECO:0000256" key="4">
    <source>
        <dbReference type="ARBA" id="ARBA00022840"/>
    </source>
</evidence>
<dbReference type="GO" id="GO:0015697">
    <property type="term" value="P:quaternary ammonium group transport"/>
    <property type="evidence" value="ECO:0007669"/>
    <property type="project" value="UniProtKB-ARBA"/>
</dbReference>
<dbReference type="PROSITE" id="PS50893">
    <property type="entry name" value="ABC_TRANSPORTER_2"/>
    <property type="match status" value="1"/>
</dbReference>
<comment type="caution">
    <text evidence="7">The sequence shown here is derived from an EMBL/GenBank/DDBJ whole genome shotgun (WGS) entry which is preliminary data.</text>
</comment>
<dbReference type="InterPro" id="IPR017871">
    <property type="entry name" value="ABC_transporter-like_CS"/>
</dbReference>
<dbReference type="InterPro" id="IPR027417">
    <property type="entry name" value="P-loop_NTPase"/>
</dbReference>
<feature type="domain" description="ABC transporter" evidence="6">
    <location>
        <begin position="39"/>
        <end position="270"/>
    </location>
</feature>
<gene>
    <name evidence="7" type="ORF">F0357_22125</name>
</gene>
<evidence type="ECO:0000313" key="7">
    <source>
        <dbReference type="EMBL" id="MQT15301.1"/>
    </source>
</evidence>
<dbReference type="EMBL" id="VWNA01000003">
    <property type="protein sequence ID" value="MQT15301.1"/>
    <property type="molecule type" value="Genomic_DNA"/>
</dbReference>
<feature type="compositionally biased region" description="Low complexity" evidence="5">
    <location>
        <begin position="20"/>
        <end position="31"/>
    </location>
</feature>
<keyword evidence="8" id="KW-1185">Reference proteome</keyword>
<dbReference type="InterPro" id="IPR008995">
    <property type="entry name" value="Mo/tungstate-bd_C_term_dom"/>
</dbReference>
<dbReference type="PANTHER" id="PTHR42781">
    <property type="entry name" value="SPERMIDINE/PUTRESCINE IMPORT ATP-BINDING PROTEIN POTA"/>
    <property type="match status" value="1"/>
</dbReference>
<dbReference type="Pfam" id="PF00005">
    <property type="entry name" value="ABC_tran"/>
    <property type="match status" value="1"/>
</dbReference>
<evidence type="ECO:0000259" key="6">
    <source>
        <dbReference type="PROSITE" id="PS50893"/>
    </source>
</evidence>
<sequence length="385" mass="42157">MNAPSHAHLSDAEPTPVPFADGAPAHAPEAPAQAARPVLQLVGVRKVFKDFAAVDGIDVDIREGEFVTIVGPSGSGKTTLLRMLAGMEAPTHGYITLRGELINDVPSNRRPTCLVFQSLALFPHKTVGENIEFPLKVKKIAPAARKARALELMRMVRLPEDYYGKNVMRCSGGERQRVALARAFAYDPDVLFFDEPLSALDYKLKKLLEKELKDLHRESGKTFVYITHSLEEAMVMSDRIGVMRAGKIVQIGTPEEIYARPATRFVAEFFGEVNAIEVRRDADGRWIGDGDRPIALGTKAPEAADTAAVIVRPEAMRFVEGPAGADNVLTGRVFNEYALGSRVQYQVHVEDKTFLVELPRTAASPVQGDTVTIGWDARDAIVVEA</sequence>
<accession>A0A6A7YBF5</accession>
<dbReference type="InterPro" id="IPR003439">
    <property type="entry name" value="ABC_transporter-like_ATP-bd"/>
</dbReference>
<dbReference type="PROSITE" id="PS00211">
    <property type="entry name" value="ABC_TRANSPORTER_1"/>
    <property type="match status" value="1"/>
</dbReference>
<dbReference type="GO" id="GO:0016887">
    <property type="term" value="F:ATP hydrolysis activity"/>
    <property type="evidence" value="ECO:0007669"/>
    <property type="project" value="InterPro"/>
</dbReference>
<dbReference type="Gene3D" id="2.40.50.100">
    <property type="match status" value="1"/>
</dbReference>
<dbReference type="PANTHER" id="PTHR42781:SF4">
    <property type="entry name" value="SPERMIDINE_PUTRESCINE IMPORT ATP-BINDING PROTEIN POTA"/>
    <property type="match status" value="1"/>
</dbReference>
<protein>
    <submittedName>
        <fullName evidence="7">ABC transporter ATP-binding protein</fullName>
    </submittedName>
</protein>
<dbReference type="SMART" id="SM00382">
    <property type="entry name" value="AAA"/>
    <property type="match status" value="1"/>
</dbReference>
<keyword evidence="3" id="KW-0547">Nucleotide-binding</keyword>
<dbReference type="InterPro" id="IPR003593">
    <property type="entry name" value="AAA+_ATPase"/>
</dbReference>
<dbReference type="GO" id="GO:0043190">
    <property type="term" value="C:ATP-binding cassette (ABC) transporter complex"/>
    <property type="evidence" value="ECO:0007669"/>
    <property type="project" value="InterPro"/>
</dbReference>
<feature type="region of interest" description="Disordered" evidence="5">
    <location>
        <begin position="1"/>
        <end position="31"/>
    </location>
</feature>
<reference evidence="7 8" key="1">
    <citation type="submission" date="2019-09" db="EMBL/GenBank/DDBJ databases">
        <title>Segnochrobactrum spirostomi gen. nov., sp. nov., isolated from the ciliate Spirostomum cf. yagiui and description of a novel family, Segnochrobactraceae fam. nov. within the order Rhizobiales of the class Alphaproteobacteria.</title>
        <authorList>
            <person name="Akter S."/>
            <person name="Shazib S.U.A."/>
            <person name="Shin M.K."/>
        </authorList>
    </citation>
    <scope>NUCLEOTIDE SEQUENCE [LARGE SCALE GENOMIC DNA]</scope>
    <source>
        <strain evidence="7 8">Sp-1</strain>
    </source>
</reference>
<dbReference type="SUPFAM" id="SSF52540">
    <property type="entry name" value="P-loop containing nucleoside triphosphate hydrolases"/>
    <property type="match status" value="1"/>
</dbReference>
<keyword evidence="2" id="KW-0813">Transport</keyword>
<evidence type="ECO:0000256" key="1">
    <source>
        <dbReference type="ARBA" id="ARBA00005417"/>
    </source>
</evidence>
<dbReference type="Pfam" id="PF08402">
    <property type="entry name" value="TOBE_2"/>
    <property type="match status" value="1"/>
</dbReference>
<dbReference type="GO" id="GO:0022857">
    <property type="term" value="F:transmembrane transporter activity"/>
    <property type="evidence" value="ECO:0007669"/>
    <property type="project" value="InterPro"/>
</dbReference>
<dbReference type="Proteomes" id="UP000332515">
    <property type="component" value="Unassembled WGS sequence"/>
</dbReference>
<organism evidence="7 8">
    <name type="scientific">Segnochrobactrum spirostomi</name>
    <dbReference type="NCBI Taxonomy" id="2608987"/>
    <lineage>
        <taxon>Bacteria</taxon>
        <taxon>Pseudomonadati</taxon>
        <taxon>Pseudomonadota</taxon>
        <taxon>Alphaproteobacteria</taxon>
        <taxon>Hyphomicrobiales</taxon>
        <taxon>Segnochrobactraceae</taxon>
        <taxon>Segnochrobactrum</taxon>
    </lineage>
</organism>
<dbReference type="FunFam" id="3.40.50.300:FF:000425">
    <property type="entry name" value="Probable ABC transporter, ATP-binding subunit"/>
    <property type="match status" value="1"/>
</dbReference>
<evidence type="ECO:0000256" key="5">
    <source>
        <dbReference type="SAM" id="MobiDB-lite"/>
    </source>
</evidence>
<dbReference type="InterPro" id="IPR013611">
    <property type="entry name" value="Transp-assoc_OB_typ2"/>
</dbReference>
<dbReference type="RefSeq" id="WP_153490196.1">
    <property type="nucleotide sequence ID" value="NZ_VWNA01000003.1"/>
</dbReference>
<evidence type="ECO:0000313" key="8">
    <source>
        <dbReference type="Proteomes" id="UP000332515"/>
    </source>
</evidence>
<dbReference type="GO" id="GO:0005524">
    <property type="term" value="F:ATP binding"/>
    <property type="evidence" value="ECO:0007669"/>
    <property type="project" value="UniProtKB-KW"/>
</dbReference>
<keyword evidence="4 7" id="KW-0067">ATP-binding</keyword>